<evidence type="ECO:0000313" key="2">
    <source>
        <dbReference type="EMBL" id="MQY12591.1"/>
    </source>
</evidence>
<evidence type="ECO:0000313" key="3">
    <source>
        <dbReference type="Proteomes" id="UP000466345"/>
    </source>
</evidence>
<dbReference type="EMBL" id="WEGJ01000007">
    <property type="protein sequence ID" value="MQY12591.1"/>
    <property type="molecule type" value="Genomic_DNA"/>
</dbReference>
<feature type="domain" description="CHAT" evidence="1">
    <location>
        <begin position="70"/>
        <end position="353"/>
    </location>
</feature>
<proteinExistence type="predicted"/>
<organism evidence="2 3">
    <name type="scientific">Streptomyces smaragdinus</name>
    <dbReference type="NCBI Taxonomy" id="2585196"/>
    <lineage>
        <taxon>Bacteria</taxon>
        <taxon>Bacillati</taxon>
        <taxon>Actinomycetota</taxon>
        <taxon>Actinomycetes</taxon>
        <taxon>Kitasatosporales</taxon>
        <taxon>Streptomycetaceae</taxon>
        <taxon>Streptomyces</taxon>
    </lineage>
</organism>
<accession>A0A7K0CGJ4</accession>
<dbReference type="SUPFAM" id="SSF48452">
    <property type="entry name" value="TPR-like"/>
    <property type="match status" value="2"/>
</dbReference>
<dbReference type="Pfam" id="PF12770">
    <property type="entry name" value="CHAT"/>
    <property type="match status" value="1"/>
</dbReference>
<name>A0A7K0CGJ4_9ACTN</name>
<keyword evidence="3" id="KW-1185">Reference proteome</keyword>
<comment type="caution">
    <text evidence="2">The sequence shown here is derived from an EMBL/GenBank/DDBJ whole genome shotgun (WGS) entry which is preliminary data.</text>
</comment>
<dbReference type="InterPro" id="IPR024983">
    <property type="entry name" value="CHAT_dom"/>
</dbReference>
<dbReference type="Proteomes" id="UP000466345">
    <property type="component" value="Unassembled WGS sequence"/>
</dbReference>
<reference evidence="2 3" key="1">
    <citation type="submission" date="2019-10" db="EMBL/GenBank/DDBJ databases">
        <title>Streptomyces smaragdinus sp. nov. and Streptomyces fabii sp. nov., isolated from the gut of fungus growing-termite Macrotermes natalensis.</title>
        <authorList>
            <person name="Schwitalla J."/>
            <person name="Benndorf R."/>
            <person name="Martin K."/>
            <person name="De Beer W."/>
            <person name="Kaster A.-K."/>
            <person name="Vollmers J."/>
            <person name="Poulsen M."/>
            <person name="Beemelmanns C."/>
        </authorList>
    </citation>
    <scope>NUCLEOTIDE SEQUENCE [LARGE SCALE GENOMIC DNA]</scope>
    <source>
        <strain evidence="2 3">RB5</strain>
    </source>
</reference>
<gene>
    <name evidence="2" type="ORF">SRB5_27270</name>
</gene>
<dbReference type="Gene3D" id="1.25.40.10">
    <property type="entry name" value="Tetratricopeptide repeat domain"/>
    <property type="match status" value="3"/>
</dbReference>
<protein>
    <recommendedName>
        <fullName evidence="1">CHAT domain-containing protein</fullName>
    </recommendedName>
</protein>
<evidence type="ECO:0000259" key="1">
    <source>
        <dbReference type="Pfam" id="PF12770"/>
    </source>
</evidence>
<sequence>MQRYEELRIRARMLAPGRYLVAASGAAAAAGVVDLPAAPAEYRRRFERLVEKELGLAPAGGTQVAAGLRELGRELFDVLLEQPLPGVLDRAMDTAQQRQPAHGLRLRFDLPPELRELPLETLTAPAQQPQQSLAVNHNLSLIRTLNGDSPEPRLPDPAGRPTHIRLLVATASPRGCPPVLSAAEIAALEAQLPRVAVRMEVLHGATRSRLEELLTERGDEPTALLLAAHGVYDGARGEGFVLLETEDGGSDRVPGSVLGGMLVRAAGLRLVVLNLCSGAESTRLEPYSGLAQALVGRGLPAVVAMQSRITETASAVFSPALLRAVGRNCSLDEAMTTARRRISDLPGHTTHEWTVPAVFLHEKLRHGWLFRAREVRDEAEEGQDPLAEGLRAWRSYEHPFGHVTPAQMLGAARFLRDIRGDWEQVRRLARELPRGYADEAAALEEEAAVELAWPRVEELCRALVLGDRRAAETLVAGLPEGYARCLRVEAAEARELGELLDAARMAEDWRTVREGCARVLGRRPNGFLDAAGLMALAEEELELDEVYESALAAQEDGDWAAAREAYARIAGRRPEGYRDSVARACFTVGRIAEDAGDWTAAVAAYEDCPGYAGGRLHFARGRRAAADGDWAAAREAFARCVDLGKGWAGYAAGRLAEDAGDWAEAARAYSGGVLDGAHRLLYARGRAAGAEGDWPGAVRAFEELREAGGDPGGELAAARARVAELAAECEAGGDFERAAGLLAVLPDAADRSAYVRGRLAERAGDWATAVQAFQATARADAPDRLAYARARSCELGGLWEEAREYLAGLPPHLHDTADRMLWVSGRLADAQGDWAAVIEGFGRLADGYADGEVGRRRRFARARLAAGRGEWTAVTTLLEGVPDEAREGGVRLLRHRAAGMTAQAGGRWARAQAAYAEVADADPELRVLHDYARARTAELAEDWAGALALYDTLPDDHADVGTRAAYARARIAEEGADGTAGWRSVAEAYGPVPAQFSDTRLRAGYARARRAEAAADWTRARTEAAGLGGYRDAAGLAAYAGGRLAEDAGDWTAAVECYAGCGDRADAGERAARARGRLLEATGQWTAAAEAYEAAGDGERLLRVRRLREALPWADGLAEGRLVADRFAVGDGTHPYQALRAAGITPGSSTEDVQNAAYTLMEQGGMDWRQRVALDQLRQPAGRLLLDAQLYALREPRELAGTLAELAPADGDSLLATLCARLPADAPLLVLLARGRQEAIELWERRLRESPGDMRTAHALAVAWLWEAEEREHSGAWEHAVTAWRHTLAYWPAVLTDDTYWTRWRTGRADCFGHALTAEALSKLRWDLHQDLFDRLSAHAERHAAQGRAEQARGHEDLITALEEELEAARRLKEAGGLPLDDGTVLAAGPAYTGRQELARAVAARVADLDAAVRRGEEPGELTVQAVRCAFSSLSASLSYFSRHRFEQALRSLPAVDDLSALAEDCPPQPRTRDGHLADCGHCRRWLDTDPAYLLLPHRRARLVQDTADLSVRAHLALAGAALADADGGLERAFTGWTAAIAVAGQAKTAVRTKRAVLRMVLGHAETLAADETETRGDALGEAIALIERALPLLGGFGREPLTARLAELLSSRGIWYGFGCSAYGREREWVPAEKDLRRALELNPESPKARDNLVRALVFGLDSGTSAVDRLTVVLDALRLVHEGLERLPRHRRYHESLGEALTDVDTIVFGNLTLQELITGIQQVPPSGPPLPPAEQAVQLAEEAEQRFLAGDTTGALNRLVRATRADPYNSDVRRRLIGAVEQRLTELTGPNTPQEPTR</sequence>
<dbReference type="InterPro" id="IPR011990">
    <property type="entry name" value="TPR-like_helical_dom_sf"/>
</dbReference>